<evidence type="ECO:0000313" key="1">
    <source>
        <dbReference type="EMBL" id="OEU22850.1"/>
    </source>
</evidence>
<dbReference type="KEGG" id="fcy:FRACYDRAFT_233014"/>
<accession>A0A1E7FXH8</accession>
<organism evidence="1 2">
    <name type="scientific">Fragilariopsis cylindrus CCMP1102</name>
    <dbReference type="NCBI Taxonomy" id="635003"/>
    <lineage>
        <taxon>Eukaryota</taxon>
        <taxon>Sar</taxon>
        <taxon>Stramenopiles</taxon>
        <taxon>Ochrophyta</taxon>
        <taxon>Bacillariophyta</taxon>
        <taxon>Bacillariophyceae</taxon>
        <taxon>Bacillariophycidae</taxon>
        <taxon>Bacillariales</taxon>
        <taxon>Bacillariaceae</taxon>
        <taxon>Fragilariopsis</taxon>
    </lineage>
</organism>
<protein>
    <submittedName>
        <fullName evidence="1">Uncharacterized protein</fullName>
    </submittedName>
</protein>
<gene>
    <name evidence="1" type="ORF">FRACYDRAFT_233014</name>
</gene>
<dbReference type="EMBL" id="KV784353">
    <property type="protein sequence ID" value="OEU22850.1"/>
    <property type="molecule type" value="Genomic_DNA"/>
</dbReference>
<reference evidence="1 2" key="1">
    <citation type="submission" date="2016-09" db="EMBL/GenBank/DDBJ databases">
        <title>Extensive genetic diversity and differential bi-allelic expression allows diatom success in the polar Southern Ocean.</title>
        <authorList>
            <consortium name="DOE Joint Genome Institute"/>
            <person name="Mock T."/>
            <person name="Otillar R.P."/>
            <person name="Strauss J."/>
            <person name="Dupont C."/>
            <person name="Frickenhaus S."/>
            <person name="Maumus F."/>
            <person name="Mcmullan M."/>
            <person name="Sanges R."/>
            <person name="Schmutz J."/>
            <person name="Toseland A."/>
            <person name="Valas R."/>
            <person name="Veluchamy A."/>
            <person name="Ward B.J."/>
            <person name="Allen A."/>
            <person name="Barry K."/>
            <person name="Falciatore A."/>
            <person name="Ferrante M."/>
            <person name="Fortunato A.E."/>
            <person name="Gloeckner G."/>
            <person name="Gruber A."/>
            <person name="Hipkin R."/>
            <person name="Janech M."/>
            <person name="Kroth P."/>
            <person name="Leese F."/>
            <person name="Lindquist E."/>
            <person name="Lyon B.R."/>
            <person name="Martin J."/>
            <person name="Mayer C."/>
            <person name="Parker M."/>
            <person name="Quesneville H."/>
            <person name="Raymond J."/>
            <person name="Uhlig C."/>
            <person name="Valentin K.U."/>
            <person name="Worden A.Z."/>
            <person name="Armbrust E.V."/>
            <person name="Bowler C."/>
            <person name="Green B."/>
            <person name="Moulton V."/>
            <person name="Van Oosterhout C."/>
            <person name="Grigoriev I."/>
        </authorList>
    </citation>
    <scope>NUCLEOTIDE SEQUENCE [LARGE SCALE GENOMIC DNA]</scope>
    <source>
        <strain evidence="1 2">CCMP1102</strain>
    </source>
</reference>
<dbReference type="InParanoid" id="A0A1E7FXH8"/>
<keyword evidence="2" id="KW-1185">Reference proteome</keyword>
<evidence type="ECO:0000313" key="2">
    <source>
        <dbReference type="Proteomes" id="UP000095751"/>
    </source>
</evidence>
<dbReference type="AlphaFoldDB" id="A0A1E7FXH8"/>
<proteinExistence type="predicted"/>
<name>A0A1E7FXH8_9STRA</name>
<dbReference type="Proteomes" id="UP000095751">
    <property type="component" value="Unassembled WGS sequence"/>
</dbReference>
<sequence length="153" mass="17627">MICQAPSKPPPPMCRDQPIILLEEGKLWEILQGVWGEYNRAKIANMHVHHHQMANAVIKWKGGDKFATASRALHCAVRTVVVPIYRDGESTEPCGFEVIESLNEVGGLDRSVNHPNYKCFTGGIDDEFDQIWEEDEEERRQEAQFEAWYWELD</sequence>